<dbReference type="EMBL" id="LWBS01000220">
    <property type="protein sequence ID" value="OAP94100.1"/>
    <property type="molecule type" value="Genomic_DNA"/>
</dbReference>
<keyword evidence="1" id="KW-0732">Signal</keyword>
<reference evidence="2" key="1">
    <citation type="submission" date="2016-04" db="EMBL/GenBank/DDBJ databases">
        <title>Fast-growing isolate from the root nodules of Vavilovia formosa.</title>
        <authorList>
            <person name="Kimeklis A."/>
            <person name="Safronova V."/>
            <person name="Belimov A."/>
            <person name="Andronov E."/>
        </authorList>
    </citation>
    <scope>NUCLEOTIDE SEQUENCE [LARGE SCALE GENOMIC DNA]</scope>
    <source>
        <strain evidence="2">Vaf-46</strain>
    </source>
</reference>
<dbReference type="PANTHER" id="PTHR43649:SF14">
    <property type="entry name" value="BLR3389 PROTEIN"/>
    <property type="match status" value="1"/>
</dbReference>
<protein>
    <recommendedName>
        <fullName evidence="3">Extracellular solute-binding protein</fullName>
    </recommendedName>
</protein>
<comment type="caution">
    <text evidence="2">The sequence shown here is derived from an EMBL/GenBank/DDBJ whole genome shotgun (WGS) entry which is preliminary data.</text>
</comment>
<accession>A0A179BS41</accession>
<sequence length="419" mass="45693">MPNLLKTSIAALAVMIAFPAFAAENVVWWDFLSGGDGVRMKALIQRFNDEHKDKIQIKGTTLEWGIPYYTKLQTSTAVGQGPDIATYHLSRLAGAVSAKTVSPIDPKELEAVGLKDSDYPPNAISASTVDNVRYAVPFDVHGEVLYYNKNVLKELGALGKDGKPTGIDTLEGWRALLVKAKEAGKNGVVIASSSGDLRDIYTLFGQLGGQLTTDGKFLQGDNFDKMQKAYGEVTDWVKQGWAQPYIDPETITPTFLAGQSAFFLNGNWELPTMETEVAKGSGFDYGMVNIPAWMGKPANWADSHSFVMPNNVGVTMTPEKRAAVLEVIRWMNVNSLEWAGAGHIPAYLPVSTSDAYKALKPQADYAAMALNAFYMPKTPLTGAASKFDDDWQNMASGPLNGDGDLKETLETFRDHMNSQ</sequence>
<gene>
    <name evidence="2" type="ORF">A4U53_02500</name>
</gene>
<dbReference type="SUPFAM" id="SSF53850">
    <property type="entry name" value="Periplasmic binding protein-like II"/>
    <property type="match status" value="1"/>
</dbReference>
<dbReference type="AlphaFoldDB" id="A0A179BS41"/>
<evidence type="ECO:0008006" key="3">
    <source>
        <dbReference type="Google" id="ProtNLM"/>
    </source>
</evidence>
<proteinExistence type="predicted"/>
<dbReference type="PANTHER" id="PTHR43649">
    <property type="entry name" value="ARABINOSE-BINDING PROTEIN-RELATED"/>
    <property type="match status" value="1"/>
</dbReference>
<name>A0A179BS41_RHILE</name>
<dbReference type="eggNOG" id="COG1653">
    <property type="taxonomic scope" value="Bacteria"/>
</dbReference>
<evidence type="ECO:0000256" key="1">
    <source>
        <dbReference type="SAM" id="SignalP"/>
    </source>
</evidence>
<feature type="signal peptide" evidence="1">
    <location>
        <begin position="1"/>
        <end position="22"/>
    </location>
</feature>
<evidence type="ECO:0000313" key="2">
    <source>
        <dbReference type="EMBL" id="OAP94100.1"/>
    </source>
</evidence>
<dbReference type="InterPro" id="IPR050490">
    <property type="entry name" value="Bact_solute-bd_prot1"/>
</dbReference>
<feature type="chain" id="PRO_5008099565" description="Extracellular solute-binding protein" evidence="1">
    <location>
        <begin position="23"/>
        <end position="419"/>
    </location>
</feature>
<dbReference type="Gene3D" id="3.40.190.10">
    <property type="entry name" value="Periplasmic binding protein-like II"/>
    <property type="match status" value="1"/>
</dbReference>
<dbReference type="RefSeq" id="WP_064247854.1">
    <property type="nucleotide sequence ID" value="NZ_CAXURF020000001.1"/>
</dbReference>
<organism evidence="2">
    <name type="scientific">Rhizobium leguminosarum</name>
    <dbReference type="NCBI Taxonomy" id="384"/>
    <lineage>
        <taxon>Bacteria</taxon>
        <taxon>Pseudomonadati</taxon>
        <taxon>Pseudomonadota</taxon>
        <taxon>Alphaproteobacteria</taxon>
        <taxon>Hyphomicrobiales</taxon>
        <taxon>Rhizobiaceae</taxon>
        <taxon>Rhizobium/Agrobacterium group</taxon>
        <taxon>Rhizobium</taxon>
    </lineage>
</organism>